<dbReference type="AlphaFoldDB" id="A0A9N9K5E6"/>
<dbReference type="InterPro" id="IPR004330">
    <property type="entry name" value="FAR1_DNA_bnd_dom"/>
</dbReference>
<dbReference type="PANTHER" id="PTHR31569:SF4">
    <property type="entry name" value="SWIM-TYPE DOMAIN-CONTAINING PROTEIN"/>
    <property type="match status" value="1"/>
</dbReference>
<evidence type="ECO:0000259" key="2">
    <source>
        <dbReference type="Pfam" id="PF10551"/>
    </source>
</evidence>
<keyword evidence="4" id="KW-1185">Reference proteome</keyword>
<feature type="domain" description="FAR1" evidence="1">
    <location>
        <begin position="20"/>
        <end position="103"/>
    </location>
</feature>
<dbReference type="OrthoDB" id="4815524at2759"/>
<comment type="caution">
    <text evidence="3">The sequence shown here is derived from an EMBL/GenBank/DDBJ whole genome shotgun (WGS) entry which is preliminary data.</text>
</comment>
<dbReference type="Pfam" id="PF10551">
    <property type="entry name" value="MULE"/>
    <property type="match status" value="1"/>
</dbReference>
<dbReference type="InterPro" id="IPR052579">
    <property type="entry name" value="Zinc_finger_SWIM"/>
</dbReference>
<evidence type="ECO:0000313" key="3">
    <source>
        <dbReference type="EMBL" id="CAG8809284.1"/>
    </source>
</evidence>
<evidence type="ECO:0000313" key="4">
    <source>
        <dbReference type="Proteomes" id="UP000789759"/>
    </source>
</evidence>
<dbReference type="Pfam" id="PF03101">
    <property type="entry name" value="FAR1"/>
    <property type="match status" value="1"/>
</dbReference>
<reference evidence="3" key="1">
    <citation type="submission" date="2021-06" db="EMBL/GenBank/DDBJ databases">
        <authorList>
            <person name="Kallberg Y."/>
            <person name="Tangrot J."/>
            <person name="Rosling A."/>
        </authorList>
    </citation>
    <scope>NUCLEOTIDE SEQUENCE</scope>
    <source>
        <strain evidence="3">FL966</strain>
    </source>
</reference>
<feature type="non-terminal residue" evidence="3">
    <location>
        <position position="1"/>
    </location>
</feature>
<dbReference type="PANTHER" id="PTHR31569">
    <property type="entry name" value="SWIM-TYPE DOMAIN-CONTAINING PROTEIN"/>
    <property type="match status" value="1"/>
</dbReference>
<name>A0A9N9K5E6_9GLOM</name>
<sequence length="447" mass="51908">MNLPIPKVYNSADKLFQTVQRYAISQGFALVKKRTRKNQRGELKNMDICCDKGGVYNSSSGPDEETRCRQGSFRLINCPYELRAARRNNEWHLEVYNNEHNHIFDNDISGHPIARQLSEQQLETVTAMTAAGSRPREIVSTLRHNDTSTLVINRDVYNAREWLRQQNLAGRSPIQALIDELKEGNFTYKYECNDTGSITYLFFMHNESIALTRQYSSVVLMDWEEKIDYQWALDHFARLFNDVPKPGVIVTDRKTALMNALKITFPNSVNLLCVWHISKNILKNCKPQFPRETENTKSNEWKSFLSKWNEIVQSVTEKEFEEKWSAFCITYTNKSRIIAYLEDTWLPLKEKFVAAWTNLYFHLGTTVTSRVEGAHSTFKAYLQVSTGDLYWVVSNQKKEFDAMVASERIHIPLFALNNPLYMNIKGKVTTFALRKINEQHQKANRAT</sequence>
<evidence type="ECO:0000259" key="1">
    <source>
        <dbReference type="Pfam" id="PF03101"/>
    </source>
</evidence>
<proteinExistence type="predicted"/>
<organism evidence="3 4">
    <name type="scientific">Cetraspora pellucida</name>
    <dbReference type="NCBI Taxonomy" id="1433469"/>
    <lineage>
        <taxon>Eukaryota</taxon>
        <taxon>Fungi</taxon>
        <taxon>Fungi incertae sedis</taxon>
        <taxon>Mucoromycota</taxon>
        <taxon>Glomeromycotina</taxon>
        <taxon>Glomeromycetes</taxon>
        <taxon>Diversisporales</taxon>
        <taxon>Gigasporaceae</taxon>
        <taxon>Cetraspora</taxon>
    </lineage>
</organism>
<accession>A0A9N9K5E6</accession>
<dbReference type="Proteomes" id="UP000789759">
    <property type="component" value="Unassembled WGS sequence"/>
</dbReference>
<protein>
    <submittedName>
        <fullName evidence="3">19847_t:CDS:1</fullName>
    </submittedName>
</protein>
<dbReference type="EMBL" id="CAJVQA010036991">
    <property type="protein sequence ID" value="CAG8809284.1"/>
    <property type="molecule type" value="Genomic_DNA"/>
</dbReference>
<gene>
    <name evidence="3" type="ORF">CPELLU_LOCUS18465</name>
</gene>
<feature type="domain" description="MULE transposase" evidence="2">
    <location>
        <begin position="217"/>
        <end position="280"/>
    </location>
</feature>
<dbReference type="InterPro" id="IPR018289">
    <property type="entry name" value="MULE_transposase_dom"/>
</dbReference>